<dbReference type="Proteomes" id="UP001206128">
    <property type="component" value="Unassembled WGS sequence"/>
</dbReference>
<reference evidence="1" key="1">
    <citation type="submission" date="2022-06" db="EMBL/GenBank/DDBJ databases">
        <title>Genomic Encyclopedia of Archaeal and Bacterial Type Strains, Phase II (KMG-II): from individual species to whole genera.</title>
        <authorList>
            <person name="Goeker M."/>
        </authorList>
    </citation>
    <scope>NUCLEOTIDE SEQUENCE</scope>
    <source>
        <strain evidence="1">DSM 43935</strain>
    </source>
</reference>
<sequence>MDGMQTFLGNVSGPAGRVTSMTFHVEQPPRNTIVEVSLSRFVTYRQCEGYANATTALTRVQFTNPDGSTGELNFPASSGRNVVAKNGVTGIDLTVEVECVLVHWLMNLFYWPSVGLRGE</sequence>
<gene>
    <name evidence="1" type="ORF">LX83_002406</name>
</gene>
<keyword evidence="2" id="KW-1185">Reference proteome</keyword>
<protein>
    <submittedName>
        <fullName evidence="1">Uncharacterized protein</fullName>
    </submittedName>
</protein>
<dbReference type="EMBL" id="JAMTCK010000005">
    <property type="protein sequence ID" value="MCP2165548.1"/>
    <property type="molecule type" value="Genomic_DNA"/>
</dbReference>
<dbReference type="AlphaFoldDB" id="A0AAE3KKL5"/>
<accession>A0AAE3KKL5</accession>
<evidence type="ECO:0000313" key="2">
    <source>
        <dbReference type="Proteomes" id="UP001206128"/>
    </source>
</evidence>
<name>A0AAE3KKL5_9PSEU</name>
<comment type="caution">
    <text evidence="1">The sequence shown here is derived from an EMBL/GenBank/DDBJ whole genome shotgun (WGS) entry which is preliminary data.</text>
</comment>
<evidence type="ECO:0000313" key="1">
    <source>
        <dbReference type="EMBL" id="MCP2165548.1"/>
    </source>
</evidence>
<proteinExistence type="predicted"/>
<dbReference type="RefSeq" id="WP_253770464.1">
    <property type="nucleotide sequence ID" value="NZ_JAMTCK010000005.1"/>
</dbReference>
<organism evidence="1 2">
    <name type="scientific">Goodfellowiella coeruleoviolacea</name>
    <dbReference type="NCBI Taxonomy" id="334858"/>
    <lineage>
        <taxon>Bacteria</taxon>
        <taxon>Bacillati</taxon>
        <taxon>Actinomycetota</taxon>
        <taxon>Actinomycetes</taxon>
        <taxon>Pseudonocardiales</taxon>
        <taxon>Pseudonocardiaceae</taxon>
        <taxon>Goodfellowiella</taxon>
    </lineage>
</organism>